<evidence type="ECO:0000256" key="1">
    <source>
        <dbReference type="SAM" id="Coils"/>
    </source>
</evidence>
<dbReference type="Proteomes" id="UP000178880">
    <property type="component" value="Unassembled WGS sequence"/>
</dbReference>
<gene>
    <name evidence="2" type="ORF">A2945_01015</name>
</gene>
<feature type="coiled-coil region" evidence="1">
    <location>
        <begin position="199"/>
        <end position="227"/>
    </location>
</feature>
<evidence type="ECO:0000313" key="3">
    <source>
        <dbReference type="Proteomes" id="UP000178880"/>
    </source>
</evidence>
<evidence type="ECO:0000313" key="2">
    <source>
        <dbReference type="EMBL" id="OGY99420.1"/>
    </source>
</evidence>
<name>A0A1G2CFJ2_9BACT</name>
<reference evidence="2 3" key="1">
    <citation type="journal article" date="2016" name="Nat. Commun.">
        <title>Thousands of microbial genomes shed light on interconnected biogeochemical processes in an aquifer system.</title>
        <authorList>
            <person name="Anantharaman K."/>
            <person name="Brown C.T."/>
            <person name="Hug L.A."/>
            <person name="Sharon I."/>
            <person name="Castelle C.J."/>
            <person name="Probst A.J."/>
            <person name="Thomas B.C."/>
            <person name="Singh A."/>
            <person name="Wilkins M.J."/>
            <person name="Karaoz U."/>
            <person name="Brodie E.L."/>
            <person name="Williams K.H."/>
            <person name="Hubbard S.S."/>
            <person name="Banfield J.F."/>
        </authorList>
    </citation>
    <scope>NUCLEOTIDE SEQUENCE [LARGE SCALE GENOMIC DNA]</scope>
</reference>
<dbReference type="AlphaFoldDB" id="A0A1G2CFJ2"/>
<sequence length="232" mass="27149">MKFNWDKMEKIGEGGEKEVYLHPEFPEKKVVSRLKEGGWNDASSERKIKARFYLTKVLHLLLPKNIPDVHLAIHGKDKVLVSERKKMDKEHRALAEDTILKFESPHKSKRVVSPEDLRARLGKNLSQDDEVKRIERVFRDLGVAFDPSEVNFGYDEDGNMIYIDNSFNPWYAPPRGVTKPTFEAWFNEEKLLVAIRSLVGREQERALKYLERLKKLTQEEREAIEKNSTQKK</sequence>
<dbReference type="STRING" id="1798650.A2945_01015"/>
<proteinExistence type="predicted"/>
<organism evidence="2 3">
    <name type="scientific">Candidatus Liptonbacteria bacterium RIFCSPLOWO2_01_FULL_52_25</name>
    <dbReference type="NCBI Taxonomy" id="1798650"/>
    <lineage>
        <taxon>Bacteria</taxon>
        <taxon>Candidatus Liptoniibacteriota</taxon>
    </lineage>
</organism>
<keyword evidence="1" id="KW-0175">Coiled coil</keyword>
<protein>
    <submittedName>
        <fullName evidence="2">Uncharacterized protein</fullName>
    </submittedName>
</protein>
<comment type="caution">
    <text evidence="2">The sequence shown here is derived from an EMBL/GenBank/DDBJ whole genome shotgun (WGS) entry which is preliminary data.</text>
</comment>
<accession>A0A1G2CFJ2</accession>
<dbReference type="EMBL" id="MHLA01000015">
    <property type="protein sequence ID" value="OGY99420.1"/>
    <property type="molecule type" value="Genomic_DNA"/>
</dbReference>